<dbReference type="AlphaFoldDB" id="A0A426ZVK9"/>
<evidence type="ECO:0000313" key="3">
    <source>
        <dbReference type="Proteomes" id="UP000287651"/>
    </source>
</evidence>
<dbReference type="EMBL" id="AMZH03004852">
    <property type="protein sequence ID" value="RRT67980.1"/>
    <property type="molecule type" value="Genomic_DNA"/>
</dbReference>
<comment type="caution">
    <text evidence="2">The sequence shown here is derived from an EMBL/GenBank/DDBJ whole genome shotgun (WGS) entry which is preliminary data.</text>
</comment>
<name>A0A426ZVK9_ENSVE</name>
<proteinExistence type="predicted"/>
<reference evidence="2 3" key="1">
    <citation type="journal article" date="2014" name="Agronomy (Basel)">
        <title>A Draft Genome Sequence for Ensete ventricosum, the Drought-Tolerant Tree Against Hunger.</title>
        <authorList>
            <person name="Harrison J."/>
            <person name="Moore K.A."/>
            <person name="Paszkiewicz K."/>
            <person name="Jones T."/>
            <person name="Grant M."/>
            <person name="Ambacheew D."/>
            <person name="Muzemil S."/>
            <person name="Studholme D.J."/>
        </authorList>
    </citation>
    <scope>NUCLEOTIDE SEQUENCE [LARGE SCALE GENOMIC DNA]</scope>
</reference>
<dbReference type="Proteomes" id="UP000287651">
    <property type="component" value="Unassembled WGS sequence"/>
</dbReference>
<feature type="region of interest" description="Disordered" evidence="1">
    <location>
        <begin position="114"/>
        <end position="159"/>
    </location>
</feature>
<protein>
    <submittedName>
        <fullName evidence="2">Uncharacterized protein</fullName>
    </submittedName>
</protein>
<organism evidence="2 3">
    <name type="scientific">Ensete ventricosum</name>
    <name type="common">Abyssinian banana</name>
    <name type="synonym">Musa ensete</name>
    <dbReference type="NCBI Taxonomy" id="4639"/>
    <lineage>
        <taxon>Eukaryota</taxon>
        <taxon>Viridiplantae</taxon>
        <taxon>Streptophyta</taxon>
        <taxon>Embryophyta</taxon>
        <taxon>Tracheophyta</taxon>
        <taxon>Spermatophyta</taxon>
        <taxon>Magnoliopsida</taxon>
        <taxon>Liliopsida</taxon>
        <taxon>Zingiberales</taxon>
        <taxon>Musaceae</taxon>
        <taxon>Ensete</taxon>
    </lineage>
</organism>
<evidence type="ECO:0000313" key="2">
    <source>
        <dbReference type="EMBL" id="RRT67980.1"/>
    </source>
</evidence>
<evidence type="ECO:0000256" key="1">
    <source>
        <dbReference type="SAM" id="MobiDB-lite"/>
    </source>
</evidence>
<accession>A0A426ZVK9</accession>
<gene>
    <name evidence="2" type="ORF">B296_00018351</name>
</gene>
<sequence>MAGGVVITGAEPWEFWRSWKVMELFEIDTGDSSRDLDLASNTSPAAGHWKLPPLLVISVEHETDAGIIGPPVLAVFHQLPRRSFFCFSSFTGTATRERVKEKGGVRINEVPLGQSRREAATDAGPARAHACQRVKSDESDAPQNPNPRVPNGTMYRQKL</sequence>